<dbReference type="STRING" id="372326.A0A1V4KY74"/>
<dbReference type="InterPro" id="IPR001849">
    <property type="entry name" value="PH_domain"/>
</dbReference>
<evidence type="ECO:0000313" key="9">
    <source>
        <dbReference type="Proteomes" id="UP000190648"/>
    </source>
</evidence>
<evidence type="ECO:0000256" key="2">
    <source>
        <dbReference type="ARBA" id="ARBA00022553"/>
    </source>
</evidence>
<dbReference type="SMART" id="SM00233">
    <property type="entry name" value="PH"/>
    <property type="match status" value="1"/>
</dbReference>
<keyword evidence="9" id="KW-1185">Reference proteome</keyword>
<dbReference type="InterPro" id="IPR047886">
    <property type="entry name" value="ARHGAP20-like_RhoGAP"/>
</dbReference>
<feature type="region of interest" description="Disordered" evidence="6">
    <location>
        <begin position="729"/>
        <end position="748"/>
    </location>
</feature>
<dbReference type="PANTHER" id="PTHR23179">
    <property type="entry name" value="T-CELL ACTIVATION RHO GTPASE ACTIVATING PROTEIN-RELATED"/>
    <property type="match status" value="1"/>
</dbReference>
<dbReference type="InterPro" id="IPR008936">
    <property type="entry name" value="Rho_GTPase_activation_prot"/>
</dbReference>
<feature type="domain" description="Rho-GAP" evidence="7">
    <location>
        <begin position="359"/>
        <end position="545"/>
    </location>
</feature>
<dbReference type="FunFam" id="1.10.555.10:FF:000025">
    <property type="entry name" value="Rho GTPase-activating protein 20"/>
    <property type="match status" value="1"/>
</dbReference>
<dbReference type="SUPFAM" id="SSF48350">
    <property type="entry name" value="GTPase activation domain, GAP"/>
    <property type="match status" value="1"/>
</dbReference>
<dbReference type="GO" id="GO:0005096">
    <property type="term" value="F:GTPase activator activity"/>
    <property type="evidence" value="ECO:0007669"/>
    <property type="project" value="UniProtKB-KW"/>
</dbReference>
<sequence length="1137" mass="124425">MVFTAQTDAVGAVTAGRNRSGVRAASGQKMKPIVQRRRSTPSAITKALGKSKSHSRETALSSSHPDDGLPSGVFSSPGSTFVLDERVQLTVGLQTQERHLILFSDVLVIAKSKSSSSLKLKKQVHLSEVWTGTCLSEVTEKKMAPENSFVIGWPTTNYVVTFSSADGKERWLSALLRHINEVKQNEYVKNLTLQILVLDADNSLSTTAVNVSNVETAESVMKKTLLQLGLPGKTSEHHLWVISGKDDPAYPLIGHEHPFSIALSCLRDSADQQQGTNNNTLLAEGTEASFLDQLPKEKQCQFVLKPRLQAPVQLRRESLQKHSKRKKSLIDWALRRSSSTPTGSPPSQSPTTPRKLFGLSLSSVCPDGILPKPIMDMLLLLYNEGPSTRGIFRRSANAKTCKELKEKLNSGDEVRVDGESVFVAAAVITDFLRNIPDSVLSSDMHGLWMEAVDTENRAHKIEAIKSLVNQLPEANLILLRHLFGVLHQIEQNSGVNQMNAFNLALCIAPNMLWLPSPTGPEEESRSTKKVALLVQFLIENSGEIFGGDIAALFQRPDKKTSKNSEECLGVGLAQHDDSSDELEFSACDPEGPKHHPVPETDAIFEPSSSLLLDKDQEDWDLFSEITACYQSKARQKASADSYELLEEEGSFCSLGSIRSLSPARDRCSSEPSVCLGSQPPGPGHEPVARQSSCDATIMRSHTDCIQRLRQLQVESQRLIDEGLSPGVGKARQNLWQSPQTSSRVKQLSLQQSSLSNRSSFSSLSSTTTSPSASSLSSLDSAFSYCSESSAVSPTDVSSLPFMFGTSARLHAVSPKIAKRSSKEWHKPFTSPVALHLCGLDSPPEHDPKAVESSRCFGERRSFPCVSGAAVGSPVTDAACEEQERRPSRAGGPGPGLRSQDRTKEFEQPPELSAASPAQEEPPHSSHQQHREKAVKNVEIKSVDACPPSQESLKRTKITFYVAPNKESGWGSPVKEERPVAHASSSRGQSPSKSLQTVSVRIPQTVFYGQDTPLVLRSSSRRHHREARIPSPQAEHKGSPQSVPTPEELESKPVAVGQAPAQSRSFNTFSHTIRIILPASIRDTVREYFKHDETQSCPEVEAVEDELRSRVAWLRSQPRAQAAAEERDTVAFAEETFV</sequence>
<dbReference type="Gene3D" id="1.10.555.10">
    <property type="entry name" value="Rho GTPase activation protein"/>
    <property type="match status" value="1"/>
</dbReference>
<dbReference type="SMART" id="SM00324">
    <property type="entry name" value="RhoGAP"/>
    <property type="match status" value="1"/>
</dbReference>
<dbReference type="CDD" id="cd04402">
    <property type="entry name" value="RhoGAP_ARHGAP20"/>
    <property type="match status" value="1"/>
</dbReference>
<reference evidence="8 9" key="1">
    <citation type="submission" date="2016-02" db="EMBL/GenBank/DDBJ databases">
        <title>Band-tailed pigeon sequencing and assembly.</title>
        <authorList>
            <person name="Soares A.E."/>
            <person name="Novak B.J."/>
            <person name="Rice E.S."/>
            <person name="O'Connell B."/>
            <person name="Chang D."/>
            <person name="Weber S."/>
            <person name="Shapiro B."/>
        </authorList>
    </citation>
    <scope>NUCLEOTIDE SEQUENCE [LARGE SCALE GENOMIC DNA]</scope>
    <source>
        <strain evidence="8">BTP2013</strain>
        <tissue evidence="8">Blood</tissue>
    </source>
</reference>
<dbReference type="Proteomes" id="UP000190648">
    <property type="component" value="Unassembled WGS sequence"/>
</dbReference>
<feature type="region of interest" description="Disordered" evidence="6">
    <location>
        <begin position="867"/>
        <end position="995"/>
    </location>
</feature>
<comment type="caution">
    <text evidence="8">The sequence shown here is derived from an EMBL/GenBank/DDBJ whole genome shotgun (WGS) entry which is preliminary data.</text>
</comment>
<dbReference type="InterPro" id="IPR000198">
    <property type="entry name" value="RhoGAP_dom"/>
</dbReference>
<evidence type="ECO:0000256" key="5">
    <source>
        <dbReference type="ARBA" id="ARBA00083374"/>
    </source>
</evidence>
<evidence type="ECO:0000259" key="7">
    <source>
        <dbReference type="PROSITE" id="PS50238"/>
    </source>
</evidence>
<dbReference type="PANTHER" id="PTHR23179:SF36">
    <property type="entry name" value="RHO-GAP DOMAIN-CONTAINING PROTEIN"/>
    <property type="match status" value="1"/>
</dbReference>
<dbReference type="Pfam" id="PF22286">
    <property type="entry name" value="RHG20_PH"/>
    <property type="match status" value="1"/>
</dbReference>
<evidence type="ECO:0000313" key="8">
    <source>
        <dbReference type="EMBL" id="OPJ89316.1"/>
    </source>
</evidence>
<evidence type="ECO:0000256" key="4">
    <source>
        <dbReference type="ARBA" id="ARBA00070254"/>
    </source>
</evidence>
<feature type="region of interest" description="Disordered" evidence="6">
    <location>
        <begin position="315"/>
        <end position="355"/>
    </location>
</feature>
<evidence type="ECO:0000256" key="3">
    <source>
        <dbReference type="ARBA" id="ARBA00055252"/>
    </source>
</evidence>
<dbReference type="OrthoDB" id="9994905at2759"/>
<dbReference type="CDD" id="cd13319">
    <property type="entry name" value="PH_RARhoGAP"/>
    <property type="match status" value="1"/>
</dbReference>
<keyword evidence="2" id="KW-0597">Phosphoprotein</keyword>
<feature type="region of interest" description="Disordered" evidence="6">
    <location>
        <begin position="1012"/>
        <end position="1061"/>
    </location>
</feature>
<dbReference type="GO" id="GO:0007165">
    <property type="term" value="P:signal transduction"/>
    <property type="evidence" value="ECO:0007669"/>
    <property type="project" value="InterPro"/>
</dbReference>
<dbReference type="SUPFAM" id="SSF50729">
    <property type="entry name" value="PH domain-like"/>
    <property type="match status" value="1"/>
</dbReference>
<comment type="function">
    <text evidence="3">GTPase activator for the Rho-type GTPases by converting them to an inactive GDP-bound state.</text>
</comment>
<dbReference type="EMBL" id="LSYS01001150">
    <property type="protein sequence ID" value="OPJ89316.1"/>
    <property type="molecule type" value="Genomic_DNA"/>
</dbReference>
<dbReference type="Gene3D" id="2.30.29.30">
    <property type="entry name" value="Pleckstrin-homology domain (PH domain)/Phosphotyrosine-binding domain (PTB)"/>
    <property type="match status" value="1"/>
</dbReference>
<organism evidence="8 9">
    <name type="scientific">Patagioenas fasciata monilis</name>
    <dbReference type="NCBI Taxonomy" id="372326"/>
    <lineage>
        <taxon>Eukaryota</taxon>
        <taxon>Metazoa</taxon>
        <taxon>Chordata</taxon>
        <taxon>Craniata</taxon>
        <taxon>Vertebrata</taxon>
        <taxon>Euteleostomi</taxon>
        <taxon>Archelosauria</taxon>
        <taxon>Archosauria</taxon>
        <taxon>Dinosauria</taxon>
        <taxon>Saurischia</taxon>
        <taxon>Theropoda</taxon>
        <taxon>Coelurosauria</taxon>
        <taxon>Aves</taxon>
        <taxon>Neognathae</taxon>
        <taxon>Neoaves</taxon>
        <taxon>Columbimorphae</taxon>
        <taxon>Columbiformes</taxon>
        <taxon>Columbidae</taxon>
        <taxon>Patagioenas</taxon>
    </lineage>
</organism>
<name>A0A1V4KY74_PATFA</name>
<feature type="compositionally biased region" description="Polar residues" evidence="6">
    <location>
        <begin position="982"/>
        <end position="995"/>
    </location>
</feature>
<feature type="region of interest" description="Disordered" evidence="6">
    <location>
        <begin position="18"/>
        <end position="72"/>
    </location>
</feature>
<accession>A0A1V4KY74</accession>
<keyword evidence="1" id="KW-0343">GTPase activation</keyword>
<dbReference type="InterPro" id="IPR047888">
    <property type="entry name" value="ARHGAP20_RA"/>
</dbReference>
<dbReference type="CDD" id="cd17115">
    <property type="entry name" value="RA_RHG20"/>
    <property type="match status" value="1"/>
</dbReference>
<evidence type="ECO:0000256" key="6">
    <source>
        <dbReference type="SAM" id="MobiDB-lite"/>
    </source>
</evidence>
<dbReference type="FunFam" id="2.30.29.30:FF:000217">
    <property type="entry name" value="Rho GTPase activating protein 20"/>
    <property type="match status" value="1"/>
</dbReference>
<protein>
    <recommendedName>
        <fullName evidence="4">Rho GTPase-activating protein 20</fullName>
    </recommendedName>
    <alternativeName>
        <fullName evidence="5">Rho-type GTPase-activating protein 20</fullName>
    </alternativeName>
</protein>
<dbReference type="PROSITE" id="PS50238">
    <property type="entry name" value="RHOGAP"/>
    <property type="match status" value="1"/>
</dbReference>
<proteinExistence type="predicted"/>
<dbReference type="GO" id="GO:0035023">
    <property type="term" value="P:regulation of Rho protein signal transduction"/>
    <property type="evidence" value="ECO:0007669"/>
    <property type="project" value="InterPro"/>
</dbReference>
<feature type="compositionally biased region" description="Basic and acidic residues" evidence="6">
    <location>
        <begin position="920"/>
        <end position="941"/>
    </location>
</feature>
<gene>
    <name evidence="8" type="ORF">AV530_003569</name>
</gene>
<feature type="region of interest" description="Disordered" evidence="6">
    <location>
        <begin position="669"/>
        <end position="690"/>
    </location>
</feature>
<dbReference type="InterPro" id="IPR047887">
    <property type="entry name" value="ARHGAP20_PH"/>
</dbReference>
<dbReference type="InterPro" id="IPR011993">
    <property type="entry name" value="PH-like_dom_sf"/>
</dbReference>
<dbReference type="AlphaFoldDB" id="A0A1V4KY74"/>
<dbReference type="Pfam" id="PF00620">
    <property type="entry name" value="RhoGAP"/>
    <property type="match status" value="1"/>
</dbReference>
<evidence type="ECO:0000256" key="1">
    <source>
        <dbReference type="ARBA" id="ARBA00022468"/>
    </source>
</evidence>